<name>A0A174R0X4_9CLOT</name>
<organism evidence="1 2">
    <name type="scientific">Clostridium baratii</name>
    <dbReference type="NCBI Taxonomy" id="1561"/>
    <lineage>
        <taxon>Bacteria</taxon>
        <taxon>Bacillati</taxon>
        <taxon>Bacillota</taxon>
        <taxon>Clostridia</taxon>
        <taxon>Eubacteriales</taxon>
        <taxon>Clostridiaceae</taxon>
        <taxon>Clostridium</taxon>
    </lineage>
</organism>
<protein>
    <submittedName>
        <fullName evidence="1">Lipoprotein</fullName>
    </submittedName>
</protein>
<keyword evidence="1" id="KW-0449">Lipoprotein</keyword>
<dbReference type="AlphaFoldDB" id="A0A174R0X4"/>
<gene>
    <name evidence="1" type="ORF">ERS852568_00815</name>
</gene>
<accession>A0A174R0X4</accession>
<evidence type="ECO:0000313" key="2">
    <source>
        <dbReference type="Proteomes" id="UP000095563"/>
    </source>
</evidence>
<evidence type="ECO:0000313" key="1">
    <source>
        <dbReference type="EMBL" id="CUP79153.1"/>
    </source>
</evidence>
<reference evidence="1 2" key="1">
    <citation type="submission" date="2015-09" db="EMBL/GenBank/DDBJ databases">
        <authorList>
            <consortium name="Pathogen Informatics"/>
        </authorList>
    </citation>
    <scope>NUCLEOTIDE SEQUENCE [LARGE SCALE GENOMIC DNA]</scope>
    <source>
        <strain evidence="1 2">2789STDY5834956</strain>
    </source>
</reference>
<dbReference type="EMBL" id="CZBO01000001">
    <property type="protein sequence ID" value="CUP79153.1"/>
    <property type="molecule type" value="Genomic_DNA"/>
</dbReference>
<sequence length="81" mass="9385">MDGGELEKIIDSKFDKYSDDGNFENKKLEEIQKELADMIVKAYEEAPTKETENDITYTKKDGQWNPDPNFSNITEKIYTAD</sequence>
<dbReference type="RefSeq" id="WP_055206822.1">
    <property type="nucleotide sequence ID" value="NZ_CZBO01000001.1"/>
</dbReference>
<proteinExistence type="predicted"/>
<dbReference type="Proteomes" id="UP000095563">
    <property type="component" value="Unassembled WGS sequence"/>
</dbReference>